<dbReference type="EMBL" id="JAGTJQ010000014">
    <property type="protein sequence ID" value="KAH7012538.1"/>
    <property type="molecule type" value="Genomic_DNA"/>
</dbReference>
<name>A0A9P8XSM0_9PEZI</name>
<dbReference type="GeneID" id="70187049"/>
<dbReference type="Proteomes" id="UP000756346">
    <property type="component" value="Unassembled WGS sequence"/>
</dbReference>
<accession>A0A9P8XSM0</accession>
<organism evidence="2 3">
    <name type="scientific">Microdochium trichocladiopsis</name>
    <dbReference type="NCBI Taxonomy" id="1682393"/>
    <lineage>
        <taxon>Eukaryota</taxon>
        <taxon>Fungi</taxon>
        <taxon>Dikarya</taxon>
        <taxon>Ascomycota</taxon>
        <taxon>Pezizomycotina</taxon>
        <taxon>Sordariomycetes</taxon>
        <taxon>Xylariomycetidae</taxon>
        <taxon>Xylariales</taxon>
        <taxon>Microdochiaceae</taxon>
        <taxon>Microdochium</taxon>
    </lineage>
</organism>
<reference evidence="2" key="1">
    <citation type="journal article" date="2021" name="Nat. Commun.">
        <title>Genetic determinants of endophytism in the Arabidopsis root mycobiome.</title>
        <authorList>
            <person name="Mesny F."/>
            <person name="Miyauchi S."/>
            <person name="Thiergart T."/>
            <person name="Pickel B."/>
            <person name="Atanasova L."/>
            <person name="Karlsson M."/>
            <person name="Huettel B."/>
            <person name="Barry K.W."/>
            <person name="Haridas S."/>
            <person name="Chen C."/>
            <person name="Bauer D."/>
            <person name="Andreopoulos W."/>
            <person name="Pangilinan J."/>
            <person name="LaButti K."/>
            <person name="Riley R."/>
            <person name="Lipzen A."/>
            <person name="Clum A."/>
            <person name="Drula E."/>
            <person name="Henrissat B."/>
            <person name="Kohler A."/>
            <person name="Grigoriev I.V."/>
            <person name="Martin F.M."/>
            <person name="Hacquard S."/>
        </authorList>
    </citation>
    <scope>NUCLEOTIDE SEQUENCE</scope>
    <source>
        <strain evidence="2">MPI-CAGE-CH-0230</strain>
    </source>
</reference>
<proteinExistence type="predicted"/>
<evidence type="ECO:0000313" key="3">
    <source>
        <dbReference type="Proteomes" id="UP000756346"/>
    </source>
</evidence>
<feature type="region of interest" description="Disordered" evidence="1">
    <location>
        <begin position="27"/>
        <end position="46"/>
    </location>
</feature>
<protein>
    <submittedName>
        <fullName evidence="2">Uncharacterized protein</fullName>
    </submittedName>
</protein>
<gene>
    <name evidence="2" type="ORF">B0I36DRAFT_355934</name>
</gene>
<evidence type="ECO:0000256" key="1">
    <source>
        <dbReference type="SAM" id="MobiDB-lite"/>
    </source>
</evidence>
<comment type="caution">
    <text evidence="2">The sequence shown here is derived from an EMBL/GenBank/DDBJ whole genome shotgun (WGS) entry which is preliminary data.</text>
</comment>
<sequence length="153" mass="17460">MPSEPHFQVLWDPLRATNNGSILCRFSGGDSKTSSKKSPTAQHSSRERCWRHHSYAQVFVEDSVDGKVDRPVLCKTLAALLVQPMKHSVQPRTGLEKLEAGVDARTCRAPDGCATDDERLFYEFQLFFDMLPTNSGIHRNHYQVHILRYLFQV</sequence>
<dbReference type="RefSeq" id="XP_046004803.1">
    <property type="nucleotide sequence ID" value="XM_046157503.1"/>
</dbReference>
<evidence type="ECO:0000313" key="2">
    <source>
        <dbReference type="EMBL" id="KAH7012538.1"/>
    </source>
</evidence>
<dbReference type="AlphaFoldDB" id="A0A9P8XSM0"/>
<keyword evidence="3" id="KW-1185">Reference proteome</keyword>